<evidence type="ECO:0000256" key="7">
    <source>
        <dbReference type="ARBA" id="ARBA00023040"/>
    </source>
</evidence>
<feature type="transmembrane region" description="Helical" evidence="11">
    <location>
        <begin position="124"/>
        <end position="141"/>
    </location>
</feature>
<feature type="transmembrane region" description="Helical" evidence="11">
    <location>
        <begin position="87"/>
        <end position="104"/>
    </location>
</feature>
<evidence type="ECO:0000256" key="5">
    <source>
        <dbReference type="ARBA" id="ARBA00022692"/>
    </source>
</evidence>
<evidence type="ECO:0000256" key="3">
    <source>
        <dbReference type="ARBA" id="ARBA00022475"/>
    </source>
</evidence>
<keyword evidence="4 11" id="KW-0589">Pheromone response</keyword>
<comment type="caution">
    <text evidence="12">The sequence shown here is derived from an EMBL/GenBank/DDBJ whole genome shotgun (WGS) entry which is preliminary data.</text>
</comment>
<accession>A0AAW0H395</accession>
<dbReference type="Pfam" id="PF03402">
    <property type="entry name" value="V1R"/>
    <property type="match status" value="1"/>
</dbReference>
<keyword evidence="8 11" id="KW-0472">Membrane</keyword>
<evidence type="ECO:0000256" key="4">
    <source>
        <dbReference type="ARBA" id="ARBA00022507"/>
    </source>
</evidence>
<protein>
    <recommendedName>
        <fullName evidence="11">Vomeronasal type-1 receptor</fullName>
    </recommendedName>
</protein>
<evidence type="ECO:0000313" key="13">
    <source>
        <dbReference type="Proteomes" id="UP001488838"/>
    </source>
</evidence>
<keyword evidence="13" id="KW-1185">Reference proteome</keyword>
<feature type="transmembrane region" description="Helical" evidence="11">
    <location>
        <begin position="58"/>
        <end position="75"/>
    </location>
</feature>
<evidence type="ECO:0000256" key="10">
    <source>
        <dbReference type="ARBA" id="ARBA00023224"/>
    </source>
</evidence>
<comment type="similarity">
    <text evidence="2 11">Belongs to the G-protein coupled receptor 1 family.</text>
</comment>
<keyword evidence="9 11" id="KW-0675">Receptor</keyword>
<evidence type="ECO:0000256" key="1">
    <source>
        <dbReference type="ARBA" id="ARBA00004651"/>
    </source>
</evidence>
<comment type="caution">
    <text evidence="11">Lacks conserved residue(s) required for the propagation of feature annotation.</text>
</comment>
<dbReference type="GO" id="GO:0016503">
    <property type="term" value="F:pheromone receptor activity"/>
    <property type="evidence" value="ECO:0007669"/>
    <property type="project" value="InterPro"/>
</dbReference>
<comment type="subcellular location">
    <subcellularLocation>
        <location evidence="1 11">Cell membrane</location>
        <topology evidence="1 11">Multi-pass membrane protein</topology>
    </subcellularLocation>
</comment>
<dbReference type="Proteomes" id="UP001488838">
    <property type="component" value="Unassembled WGS sequence"/>
</dbReference>
<organism evidence="12 13">
    <name type="scientific">Myodes glareolus</name>
    <name type="common">Bank vole</name>
    <name type="synonym">Clethrionomys glareolus</name>
    <dbReference type="NCBI Taxonomy" id="447135"/>
    <lineage>
        <taxon>Eukaryota</taxon>
        <taxon>Metazoa</taxon>
        <taxon>Chordata</taxon>
        <taxon>Craniata</taxon>
        <taxon>Vertebrata</taxon>
        <taxon>Euteleostomi</taxon>
        <taxon>Mammalia</taxon>
        <taxon>Eutheria</taxon>
        <taxon>Euarchontoglires</taxon>
        <taxon>Glires</taxon>
        <taxon>Rodentia</taxon>
        <taxon>Myomorpha</taxon>
        <taxon>Muroidea</taxon>
        <taxon>Cricetidae</taxon>
        <taxon>Arvicolinae</taxon>
        <taxon>Myodes</taxon>
    </lineage>
</organism>
<evidence type="ECO:0000256" key="6">
    <source>
        <dbReference type="ARBA" id="ARBA00022989"/>
    </source>
</evidence>
<dbReference type="GO" id="GO:0005886">
    <property type="term" value="C:plasma membrane"/>
    <property type="evidence" value="ECO:0007669"/>
    <property type="project" value="UniProtKB-SubCell"/>
</dbReference>
<sequence length="228" mass="25163">MIMLPSVMKINEIYTHVIIKKNCYFQIGLRISAITFLLLFHVFMVLQDCRAKPTELNTCHLTIVWTVMLFTALDFWSLDMFRVMRDLFICITCFLSGLQATIISPSTDWVVKTKHILTNYIKDVFFVGLMMFSSAYMAITASPQKQPLCKTLARAKSHLDHPGSGECLCGHILDEPHHFILIKIALEELLIGVRVVGAAAGGGAVRELGPGRTLGAGGGSSEPPPPGL</sequence>
<keyword evidence="6 11" id="KW-1133">Transmembrane helix</keyword>
<proteinExistence type="inferred from homology"/>
<keyword evidence="7 11" id="KW-0297">G-protein coupled receptor</keyword>
<evidence type="ECO:0000256" key="11">
    <source>
        <dbReference type="RuleBase" id="RU364061"/>
    </source>
</evidence>
<reference evidence="12 13" key="1">
    <citation type="journal article" date="2023" name="bioRxiv">
        <title>Conserved and derived expression patterns and positive selection on dental genes reveal complex evolutionary context of ever-growing rodent molars.</title>
        <authorList>
            <person name="Calamari Z.T."/>
            <person name="Song A."/>
            <person name="Cohen E."/>
            <person name="Akter M."/>
            <person name="Roy R.D."/>
            <person name="Hallikas O."/>
            <person name="Christensen M.M."/>
            <person name="Li P."/>
            <person name="Marangoni P."/>
            <person name="Jernvall J."/>
            <person name="Klein O.D."/>
        </authorList>
    </citation>
    <scope>NUCLEOTIDE SEQUENCE [LARGE SCALE GENOMIC DNA]</scope>
    <source>
        <strain evidence="12">V071</strain>
    </source>
</reference>
<gene>
    <name evidence="12" type="ORF">U0070_013859</name>
</gene>
<keyword evidence="3 11" id="KW-1003">Cell membrane</keyword>
<evidence type="ECO:0000313" key="12">
    <source>
        <dbReference type="EMBL" id="KAK7797254.1"/>
    </source>
</evidence>
<dbReference type="InterPro" id="IPR004072">
    <property type="entry name" value="Vmron_rcpt_1"/>
</dbReference>
<feature type="transmembrane region" description="Helical" evidence="11">
    <location>
        <begin position="27"/>
        <end position="46"/>
    </location>
</feature>
<evidence type="ECO:0000256" key="2">
    <source>
        <dbReference type="ARBA" id="ARBA00010663"/>
    </source>
</evidence>
<dbReference type="AlphaFoldDB" id="A0AAW0H395"/>
<name>A0AAW0H395_MYOGA</name>
<keyword evidence="5 11" id="KW-0812">Transmembrane</keyword>
<keyword evidence="10 11" id="KW-0807">Transducer</keyword>
<evidence type="ECO:0000256" key="9">
    <source>
        <dbReference type="ARBA" id="ARBA00023170"/>
    </source>
</evidence>
<dbReference type="GO" id="GO:0019236">
    <property type="term" value="P:response to pheromone"/>
    <property type="evidence" value="ECO:0007669"/>
    <property type="project" value="UniProtKB-KW"/>
</dbReference>
<dbReference type="PANTHER" id="PTHR24062">
    <property type="entry name" value="VOMERONASAL TYPE-1 RECEPTOR"/>
    <property type="match status" value="1"/>
</dbReference>
<dbReference type="EMBL" id="JBBHLL010000873">
    <property type="protein sequence ID" value="KAK7797254.1"/>
    <property type="molecule type" value="Genomic_DNA"/>
</dbReference>
<evidence type="ECO:0000256" key="8">
    <source>
        <dbReference type="ARBA" id="ARBA00023136"/>
    </source>
</evidence>